<evidence type="ECO:0008006" key="7">
    <source>
        <dbReference type="Google" id="ProtNLM"/>
    </source>
</evidence>
<evidence type="ECO:0000256" key="1">
    <source>
        <dbReference type="ARBA" id="ARBA00022737"/>
    </source>
</evidence>
<dbReference type="SMART" id="SM00369">
    <property type="entry name" value="LRR_TYP"/>
    <property type="match status" value="3"/>
</dbReference>
<feature type="domain" description="NB-ARC" evidence="3">
    <location>
        <begin position="161"/>
        <end position="332"/>
    </location>
</feature>
<reference evidence="5" key="2">
    <citation type="submission" date="2021-02" db="EMBL/GenBank/DDBJ databases">
        <authorList>
            <person name="Kimball J.A."/>
            <person name="Haas M.W."/>
            <person name="Macchietto M."/>
            <person name="Kono T."/>
            <person name="Duquette J."/>
            <person name="Shao M."/>
        </authorList>
    </citation>
    <scope>NUCLEOTIDE SEQUENCE</scope>
    <source>
        <tissue evidence="5">Fresh leaf tissue</tissue>
    </source>
</reference>
<name>A0A8J6BQH2_ZIZPA</name>
<keyword evidence="1" id="KW-0677">Repeat</keyword>
<dbReference type="Pfam" id="PF00931">
    <property type="entry name" value="NB-ARC"/>
    <property type="match status" value="1"/>
</dbReference>
<evidence type="ECO:0000256" key="2">
    <source>
        <dbReference type="SAM" id="MobiDB-lite"/>
    </source>
</evidence>
<dbReference type="AlphaFoldDB" id="A0A8J6BQH2"/>
<organism evidence="5 6">
    <name type="scientific">Zizania palustris</name>
    <name type="common">Northern wild rice</name>
    <dbReference type="NCBI Taxonomy" id="103762"/>
    <lineage>
        <taxon>Eukaryota</taxon>
        <taxon>Viridiplantae</taxon>
        <taxon>Streptophyta</taxon>
        <taxon>Embryophyta</taxon>
        <taxon>Tracheophyta</taxon>
        <taxon>Spermatophyta</taxon>
        <taxon>Magnoliopsida</taxon>
        <taxon>Liliopsida</taxon>
        <taxon>Poales</taxon>
        <taxon>Poaceae</taxon>
        <taxon>BOP clade</taxon>
        <taxon>Oryzoideae</taxon>
        <taxon>Oryzeae</taxon>
        <taxon>Zizaniinae</taxon>
        <taxon>Zizania</taxon>
    </lineage>
</organism>
<evidence type="ECO:0000313" key="5">
    <source>
        <dbReference type="EMBL" id="KAG8090161.1"/>
    </source>
</evidence>
<evidence type="ECO:0000259" key="4">
    <source>
        <dbReference type="Pfam" id="PF23598"/>
    </source>
</evidence>
<dbReference type="GO" id="GO:0098542">
    <property type="term" value="P:defense response to other organism"/>
    <property type="evidence" value="ECO:0007669"/>
    <property type="project" value="TreeGrafter"/>
</dbReference>
<feature type="domain" description="Disease resistance R13L4/SHOC-2-like LRR" evidence="4">
    <location>
        <begin position="619"/>
        <end position="836"/>
    </location>
</feature>
<dbReference type="OrthoDB" id="689447at2759"/>
<dbReference type="InterPro" id="IPR002182">
    <property type="entry name" value="NB-ARC"/>
</dbReference>
<dbReference type="InterPro" id="IPR055414">
    <property type="entry name" value="LRR_R13L4/SHOC2-like"/>
</dbReference>
<evidence type="ECO:0000259" key="3">
    <source>
        <dbReference type="Pfam" id="PF00931"/>
    </source>
</evidence>
<feature type="region of interest" description="Disordered" evidence="2">
    <location>
        <begin position="1006"/>
        <end position="1026"/>
    </location>
</feature>
<dbReference type="Pfam" id="PF23598">
    <property type="entry name" value="LRR_14"/>
    <property type="match status" value="1"/>
</dbReference>
<dbReference type="PANTHER" id="PTHR23155">
    <property type="entry name" value="DISEASE RESISTANCE PROTEIN RP"/>
    <property type="match status" value="1"/>
</dbReference>
<accession>A0A8J6BQH2</accession>
<gene>
    <name evidence="5" type="ORF">GUJ93_ZPchr0011g27057</name>
</gene>
<comment type="caution">
    <text evidence="5">The sequence shown here is derived from an EMBL/GenBank/DDBJ whole genome shotgun (WGS) entry which is preliminary data.</text>
</comment>
<sequence>METVDSIEEEQRQMLEALRVRIRKLLEPGRVTGDRGRHWLAFTEMEASALLAESRRSVLARGIQFLEAMVDVIEDDHDFLGKKVGKIGEFFMLAHEMHRRMLNSHQLFHEYAYLFNLVVEECCGYKTQPQPQPQATKECDLVGNGIDGQANNLLTVAADDNKSLRVTCIVGPRGVGKTTLAMELYRRLRRKTAHHFQCCAAATFSPPYYYGRRRLLLESILSQAQLELVNPETRRTISSYDDGKEMLLARSIREQLQDKRYLILIDGICDESDWEIIKDAFPNNKCGSRILITTRDESMIRMYRAEGYDVEVHNMEPLNESDSERLLRTTAFGSMDDCPPDNLKLLCDEILRQCQGIPLFIICMADWLKQHQQQHKSSAVHSTKQVSLLLKQFRQILLSFEEDYELSQTSLHLSMFPLGCVFDKYRRFSEITHFDWFEIFSEMVDKNIITPVAENCSPDVDDDESCQWQVNPIMHHFFVTKAAEAGFAFTSTTLASATGSSKMTRRARVRRLALHHPDPQLPGMLKEMDLSQTRSLLISSAVERISIPLDKFAYLVVLDLQGWENLKDEDLLQICTMFMLRYLSVRNTRISRIPPQIKELRNLRTLNVSHTLVSELPSEIRELRNLRTLNISHTLISELPSQMFELMKLKVIDLRGTKISRLPEQFERLWSHLSTLLVGGNGVINSDETVVVTKIPESVIKRATDLERLATMDLSECSASYLEVLGDKEHLDSLAITLSFHQCTDGAYQNILLSTIQKLRDLTSLTIHCGLGCSMEFLGSLNHPLKLLEKLKVTGGRFVRVPQWIGRLEELTFLQITICRLVPDNVKILANLKKLHITICTLEQDDVKILANLQKLERLVLGLEFIPEKEIAIEYKCFKELERFCLDCPVPWLTFKQGAMPKLQLLQLKICSGPANQRTAVPSGLTNLGSITEIVICYSKWCSNSSSVKRTVEAVRKQVAMHRNGVHLVINGIQEYKEAVGSVTKNECGSEDVEAFGEKAESRAECSGTKDDFDAADDEKEERRATHIQSEIEIEEVECETEIHA</sequence>
<keyword evidence="6" id="KW-1185">Reference proteome</keyword>
<reference evidence="5" key="1">
    <citation type="journal article" date="2021" name="bioRxiv">
        <title>Whole Genome Assembly and Annotation of Northern Wild Rice, Zizania palustris L., Supports a Whole Genome Duplication in the Zizania Genus.</title>
        <authorList>
            <person name="Haas M."/>
            <person name="Kono T."/>
            <person name="Macchietto M."/>
            <person name="Millas R."/>
            <person name="McGilp L."/>
            <person name="Shao M."/>
            <person name="Duquette J."/>
            <person name="Hirsch C.N."/>
            <person name="Kimball J."/>
        </authorList>
    </citation>
    <scope>NUCLEOTIDE SEQUENCE</scope>
    <source>
        <tissue evidence="5">Fresh leaf tissue</tissue>
    </source>
</reference>
<dbReference type="InterPro" id="IPR003591">
    <property type="entry name" value="Leu-rich_rpt_typical-subtyp"/>
</dbReference>
<proteinExistence type="predicted"/>
<dbReference type="GO" id="GO:0043531">
    <property type="term" value="F:ADP binding"/>
    <property type="evidence" value="ECO:0007669"/>
    <property type="project" value="InterPro"/>
</dbReference>
<dbReference type="Proteomes" id="UP000729402">
    <property type="component" value="Unassembled WGS sequence"/>
</dbReference>
<dbReference type="EMBL" id="JAAALK010000081">
    <property type="protein sequence ID" value="KAG8090161.1"/>
    <property type="molecule type" value="Genomic_DNA"/>
</dbReference>
<protein>
    <recommendedName>
        <fullName evidence="7">NB-ARC domain-containing protein</fullName>
    </recommendedName>
</protein>
<evidence type="ECO:0000313" key="6">
    <source>
        <dbReference type="Proteomes" id="UP000729402"/>
    </source>
</evidence>
<dbReference type="InterPro" id="IPR044974">
    <property type="entry name" value="Disease_R_plants"/>
</dbReference>
<dbReference type="PANTHER" id="PTHR23155:SF957">
    <property type="entry name" value="OS11G0606800 PROTEIN"/>
    <property type="match status" value="1"/>
</dbReference>